<reference evidence="3 4" key="1">
    <citation type="submission" date="2018-06" db="EMBL/GenBank/DDBJ databases">
        <title>Genomic Encyclopedia of Type Strains, Phase III (KMG-III): the genomes of soil and plant-associated and newly described type strains.</title>
        <authorList>
            <person name="Whitman W."/>
        </authorList>
    </citation>
    <scope>NUCLEOTIDE SEQUENCE [LARGE SCALE GENOMIC DNA]</scope>
    <source>
        <strain evidence="3 4">CECT 7646</strain>
    </source>
</reference>
<sequence length="129" mass="13883">MALRLYLIEDDEAMRSTLAELLSGHLDIEVVGYGDNELSVTHWLSSHDSGWDLAIVDLQLRTGSGIGALQWCATRMPHQKVVVLSGMATDEARARCLALGADGVFDKATEMDAFVAFCCNLKVGGAAAR</sequence>
<dbReference type="EMBL" id="QJTC01000024">
    <property type="protein sequence ID" value="PYE74855.1"/>
    <property type="molecule type" value="Genomic_DNA"/>
</dbReference>
<evidence type="ECO:0000256" key="1">
    <source>
        <dbReference type="PROSITE-ProRule" id="PRU00169"/>
    </source>
</evidence>
<dbReference type="RefSeq" id="WP_110466614.1">
    <property type="nucleotide sequence ID" value="NZ_JAMOFZ010000024.1"/>
</dbReference>
<feature type="modified residue" description="4-aspartylphosphate" evidence="1">
    <location>
        <position position="57"/>
    </location>
</feature>
<evidence type="ECO:0000259" key="2">
    <source>
        <dbReference type="PROSITE" id="PS50110"/>
    </source>
</evidence>
<dbReference type="Pfam" id="PF00072">
    <property type="entry name" value="Response_reg"/>
    <property type="match status" value="1"/>
</dbReference>
<dbReference type="GO" id="GO:0000160">
    <property type="term" value="P:phosphorelay signal transduction system"/>
    <property type="evidence" value="ECO:0007669"/>
    <property type="project" value="InterPro"/>
</dbReference>
<name>A0A318SHZ0_9BURK</name>
<proteinExistence type="predicted"/>
<dbReference type="SUPFAM" id="SSF52172">
    <property type="entry name" value="CheY-like"/>
    <property type="match status" value="1"/>
</dbReference>
<dbReference type="Gene3D" id="3.40.50.2300">
    <property type="match status" value="1"/>
</dbReference>
<evidence type="ECO:0000313" key="3">
    <source>
        <dbReference type="EMBL" id="PYE74855.1"/>
    </source>
</evidence>
<organism evidence="3 4">
    <name type="scientific">Xylophilus ampelinus</name>
    <dbReference type="NCBI Taxonomy" id="54067"/>
    <lineage>
        <taxon>Bacteria</taxon>
        <taxon>Pseudomonadati</taxon>
        <taxon>Pseudomonadota</taxon>
        <taxon>Betaproteobacteria</taxon>
        <taxon>Burkholderiales</taxon>
        <taxon>Xylophilus</taxon>
    </lineage>
</organism>
<dbReference type="SMART" id="SM00448">
    <property type="entry name" value="REC"/>
    <property type="match status" value="1"/>
</dbReference>
<dbReference type="Proteomes" id="UP000247540">
    <property type="component" value="Unassembled WGS sequence"/>
</dbReference>
<evidence type="ECO:0000313" key="4">
    <source>
        <dbReference type="Proteomes" id="UP000247540"/>
    </source>
</evidence>
<dbReference type="PROSITE" id="PS50110">
    <property type="entry name" value="RESPONSE_REGULATORY"/>
    <property type="match status" value="1"/>
</dbReference>
<dbReference type="OrthoDB" id="9152510at2"/>
<comment type="caution">
    <text evidence="3">The sequence shown here is derived from an EMBL/GenBank/DDBJ whole genome shotgun (WGS) entry which is preliminary data.</text>
</comment>
<protein>
    <submittedName>
        <fullName evidence="3">Response regulator receiver domain-containing protein</fullName>
    </submittedName>
</protein>
<dbReference type="InterPro" id="IPR001789">
    <property type="entry name" value="Sig_transdc_resp-reg_receiver"/>
</dbReference>
<gene>
    <name evidence="3" type="ORF">DFQ15_12456</name>
</gene>
<feature type="domain" description="Response regulatory" evidence="2">
    <location>
        <begin position="4"/>
        <end position="122"/>
    </location>
</feature>
<accession>A0A318SHZ0</accession>
<dbReference type="AlphaFoldDB" id="A0A318SHZ0"/>
<keyword evidence="4" id="KW-1185">Reference proteome</keyword>
<dbReference type="InterPro" id="IPR011006">
    <property type="entry name" value="CheY-like_superfamily"/>
</dbReference>
<keyword evidence="1" id="KW-0597">Phosphoprotein</keyword>